<dbReference type="VEuPathDB" id="FungiDB:TSTA_075920"/>
<evidence type="ECO:0000256" key="10">
    <source>
        <dbReference type="PROSITE-ProRule" id="PRU00146"/>
    </source>
</evidence>
<feature type="compositionally biased region" description="Low complexity" evidence="12">
    <location>
        <begin position="558"/>
        <end position="574"/>
    </location>
</feature>
<evidence type="ECO:0000256" key="7">
    <source>
        <dbReference type="ARBA" id="ARBA00023242"/>
    </source>
</evidence>
<dbReference type="PROSITE" id="PS50016">
    <property type="entry name" value="ZF_PHD_2"/>
    <property type="match status" value="1"/>
</dbReference>
<comment type="function">
    <text evidence="11">Component of an histone acetyltransferase complex.</text>
</comment>
<dbReference type="STRING" id="441959.B8LVU0"/>
<dbReference type="SUPFAM" id="SSF57903">
    <property type="entry name" value="FYVE/PHD zinc finger"/>
    <property type="match status" value="1"/>
</dbReference>
<dbReference type="InParanoid" id="B8LVU0"/>
<evidence type="ECO:0000256" key="11">
    <source>
        <dbReference type="RuleBase" id="RU361213"/>
    </source>
</evidence>
<dbReference type="Gene3D" id="6.10.140.1740">
    <property type="match status" value="1"/>
</dbReference>
<dbReference type="HOGENOM" id="CLU_006204_0_1_1"/>
<evidence type="ECO:0000313" key="14">
    <source>
        <dbReference type="EMBL" id="EED24220.1"/>
    </source>
</evidence>
<keyword evidence="7 11" id="KW-0539">Nucleus</keyword>
<evidence type="ECO:0000256" key="8">
    <source>
        <dbReference type="PIRSR" id="PIRSR628651-50"/>
    </source>
</evidence>
<dbReference type="EMBL" id="EQ962652">
    <property type="protein sequence ID" value="EED24220.1"/>
    <property type="molecule type" value="Genomic_DNA"/>
</dbReference>
<feature type="site" description="Histone H3K4me3 binding" evidence="8">
    <location>
        <position position="642"/>
    </location>
</feature>
<dbReference type="eggNOG" id="KOG1973">
    <property type="taxonomic scope" value="Eukaryota"/>
</dbReference>
<keyword evidence="3 9" id="KW-0479">Metal-binding</keyword>
<feature type="binding site" evidence="9">
    <location>
        <position position="628"/>
    </location>
    <ligand>
        <name>Zn(2+)</name>
        <dbReference type="ChEBI" id="CHEBI:29105"/>
        <label>1</label>
    </ligand>
</feature>
<feature type="site" description="Histone H3K4me3 binding" evidence="8">
    <location>
        <position position="638"/>
    </location>
</feature>
<dbReference type="PANTHER" id="PTHR10333:SF42">
    <property type="entry name" value="INHIBITOR OF GROWTH PROTEIN 5"/>
    <property type="match status" value="1"/>
</dbReference>
<dbReference type="InterPro" id="IPR028651">
    <property type="entry name" value="ING_fam"/>
</dbReference>
<comment type="subcellular location">
    <subcellularLocation>
        <location evidence="1 11">Nucleus</location>
    </subcellularLocation>
</comment>
<feature type="binding site" evidence="9">
    <location>
        <position position="670"/>
    </location>
    <ligand>
        <name>Zn(2+)</name>
        <dbReference type="ChEBI" id="CHEBI:29105"/>
        <label>2</label>
    </ligand>
</feature>
<feature type="binding site" evidence="9">
    <location>
        <position position="630"/>
    </location>
    <ligand>
        <name>Zn(2+)</name>
        <dbReference type="ChEBI" id="CHEBI:29105"/>
        <label>1</label>
    </ligand>
</feature>
<dbReference type="GO" id="GO:0033698">
    <property type="term" value="C:Rpd3L complex"/>
    <property type="evidence" value="ECO:0007669"/>
    <property type="project" value="TreeGrafter"/>
</dbReference>
<reference evidence="15" key="1">
    <citation type="journal article" date="2015" name="Genome Announc.">
        <title>Genome sequence of the AIDS-associated pathogen Penicillium marneffei (ATCC18224) and its near taxonomic relative Talaromyces stipitatus (ATCC10500).</title>
        <authorList>
            <person name="Nierman W.C."/>
            <person name="Fedorova-Abrams N.D."/>
            <person name="Andrianopoulos A."/>
        </authorList>
    </citation>
    <scope>NUCLEOTIDE SEQUENCE [LARGE SCALE GENOMIC DNA]</scope>
    <source>
        <strain evidence="15">ATCC 10500 / CBS 375.48 / QM 6759 / NRRL 1006</strain>
    </source>
</reference>
<dbReference type="InterPro" id="IPR011011">
    <property type="entry name" value="Znf_FYVE_PHD"/>
</dbReference>
<dbReference type="InterPro" id="IPR019787">
    <property type="entry name" value="Znf_PHD-finger"/>
</dbReference>
<dbReference type="Proteomes" id="UP000001745">
    <property type="component" value="Unassembled WGS sequence"/>
</dbReference>
<keyword evidence="6 11" id="KW-0156">Chromatin regulator</keyword>
<feature type="binding site" evidence="9">
    <location>
        <position position="673"/>
    </location>
    <ligand>
        <name>Zn(2+)</name>
        <dbReference type="ChEBI" id="CHEBI:29105"/>
        <label>2</label>
    </ligand>
</feature>
<feature type="site" description="Histone H3K4me3 binding" evidence="8">
    <location>
        <position position="650"/>
    </location>
</feature>
<feature type="domain" description="PHD-type" evidence="13">
    <location>
        <begin position="625"/>
        <end position="676"/>
    </location>
</feature>
<feature type="site" description="Histone H3K4me3 binding" evidence="8">
    <location>
        <position position="627"/>
    </location>
</feature>
<comment type="similarity">
    <text evidence="2 11">Belongs to the ING family.</text>
</comment>
<feature type="compositionally biased region" description="Polar residues" evidence="12">
    <location>
        <begin position="536"/>
        <end position="557"/>
    </location>
</feature>
<keyword evidence="15" id="KW-1185">Reference proteome</keyword>
<comment type="subunit">
    <text evidence="11">Component of an histone acetyltransferase complex. Interacts with H3K4me3 and to a lesser extent with H3K4me2.</text>
</comment>
<dbReference type="InterPro" id="IPR024610">
    <property type="entry name" value="ING_N_histone-binding"/>
</dbReference>
<feature type="binding site" evidence="9">
    <location>
        <position position="646"/>
    </location>
    <ligand>
        <name>Zn(2+)</name>
        <dbReference type="ChEBI" id="CHEBI:29105"/>
        <label>2</label>
    </ligand>
</feature>
<dbReference type="GO" id="GO:0008270">
    <property type="term" value="F:zinc ion binding"/>
    <property type="evidence" value="ECO:0007669"/>
    <property type="project" value="UniProtKB-KW"/>
</dbReference>
<dbReference type="SMART" id="SM01408">
    <property type="entry name" value="ING"/>
    <property type="match status" value="1"/>
</dbReference>
<dbReference type="InterPro" id="IPR013083">
    <property type="entry name" value="Znf_RING/FYVE/PHD"/>
</dbReference>
<name>B8LVU0_TALSN</name>
<evidence type="ECO:0000259" key="13">
    <source>
        <dbReference type="PROSITE" id="PS50016"/>
    </source>
</evidence>
<proteinExistence type="inferred from homology"/>
<feature type="binding site" evidence="9">
    <location>
        <position position="652"/>
    </location>
    <ligand>
        <name>Zn(2+)</name>
        <dbReference type="ChEBI" id="CHEBI:29105"/>
        <label>1</label>
    </ligand>
</feature>
<dbReference type="PhylomeDB" id="B8LVU0"/>
<feature type="compositionally biased region" description="Polar residues" evidence="12">
    <location>
        <begin position="415"/>
        <end position="436"/>
    </location>
</feature>
<feature type="binding site" evidence="9">
    <location>
        <position position="655"/>
    </location>
    <ligand>
        <name>Zn(2+)</name>
        <dbReference type="ChEBI" id="CHEBI:29105"/>
        <label>1</label>
    </ligand>
</feature>
<feature type="compositionally biased region" description="Basic and acidic residues" evidence="12">
    <location>
        <begin position="255"/>
        <end position="268"/>
    </location>
</feature>
<feature type="compositionally biased region" description="Acidic residues" evidence="12">
    <location>
        <begin position="606"/>
        <end position="623"/>
    </location>
</feature>
<feature type="compositionally biased region" description="Gly residues" evidence="12">
    <location>
        <begin position="294"/>
        <end position="303"/>
    </location>
</feature>
<sequence>MASAFTNGATALNPTSQAPGNRTTARQTRTNPSRVSKTAARSFPYYGQSSADDAAAQSAAANNIPHGLFPALTHFTDAITALPREFRRHNSLLKEVDAKAWALEDNLHQLLLTASNSRPVPFPQNPAPIVDGEVREYAHMNDPQNVESQESKQRRLLFDRIRRTLSDLMLTADEKNHVLTNANEELDHQLYRLDAVYPYITTEVSEEARLGSLTHWAYSNRATAKAAAKTTTERPRREAATATTHLVQALHEAEVAAHRSEVRREAAARKQRRGQAESDFDETRPVAQRKGTGKGRGAGGDGADSGAAAPVSKRRRVVEKPAAMQTGSAAMERSTSTVTNNGRTASKDSAGTEAKKRARGPNAVSTAGRKRNNTVTSTVDLPSAPSPPVIGTFNPPRSAPSPGPRPQSSRAQQSTTGSRQRPPSATNRTNSNSTLPLSGDGPFDSQYANPGTLAVHPLDSKANVSAEDPAQEKIPQLDPGDIRSADANTDAVDTKATLALDKENRLDNMKPLDAVNSAGQMSPVLPTIVSAKGRSSKTSTPVVSTFSESQTRVRSSRNNNNNNNGGGNNNNNNNSETTTVSTTKRNTHKKSNSTVSAAYKAKAAQQEEEEESSREGDDEDDESEPRYCYCNQVSFGEMVACDNDACPTEWFHLSCVGLAKPPGRNVKWYCTECKESMKRGRVSTR</sequence>
<evidence type="ECO:0000256" key="4">
    <source>
        <dbReference type="ARBA" id="ARBA00022771"/>
    </source>
</evidence>
<organism evidence="14 15">
    <name type="scientific">Talaromyces stipitatus (strain ATCC 10500 / CBS 375.48 / QM 6759 / NRRL 1006)</name>
    <name type="common">Penicillium stipitatum</name>
    <dbReference type="NCBI Taxonomy" id="441959"/>
    <lineage>
        <taxon>Eukaryota</taxon>
        <taxon>Fungi</taxon>
        <taxon>Dikarya</taxon>
        <taxon>Ascomycota</taxon>
        <taxon>Pezizomycotina</taxon>
        <taxon>Eurotiomycetes</taxon>
        <taxon>Eurotiomycetidae</taxon>
        <taxon>Eurotiales</taxon>
        <taxon>Trichocomaceae</taxon>
        <taxon>Talaromyces</taxon>
        <taxon>Talaromyces sect. Talaromyces</taxon>
    </lineage>
</organism>
<feature type="compositionally biased region" description="Polar residues" evidence="12">
    <location>
        <begin position="1"/>
        <end position="36"/>
    </location>
</feature>
<keyword evidence="4 10" id="KW-0863">Zinc-finger</keyword>
<dbReference type="PROSITE" id="PS01359">
    <property type="entry name" value="ZF_PHD_1"/>
    <property type="match status" value="1"/>
</dbReference>
<evidence type="ECO:0000313" key="15">
    <source>
        <dbReference type="Proteomes" id="UP000001745"/>
    </source>
</evidence>
<dbReference type="RefSeq" id="XP_002341607.1">
    <property type="nucleotide sequence ID" value="XM_002341566.1"/>
</dbReference>
<feature type="region of interest" description="Disordered" evidence="12">
    <location>
        <begin position="529"/>
        <end position="624"/>
    </location>
</feature>
<keyword evidence="5 9" id="KW-0862">Zinc</keyword>
<comment type="domain">
    <text evidence="11">The PHD-type zinc finger mediates the binding to H3K4me3.</text>
</comment>
<dbReference type="InterPro" id="IPR019786">
    <property type="entry name" value="Zinc_finger_PHD-type_CS"/>
</dbReference>
<feature type="region of interest" description="Disordered" evidence="12">
    <location>
        <begin position="1"/>
        <end position="40"/>
    </location>
</feature>
<evidence type="ECO:0000256" key="3">
    <source>
        <dbReference type="ARBA" id="ARBA00022723"/>
    </source>
</evidence>
<evidence type="ECO:0000256" key="12">
    <source>
        <dbReference type="SAM" id="MobiDB-lite"/>
    </source>
</evidence>
<feature type="region of interest" description="Disordered" evidence="12">
    <location>
        <begin position="255"/>
        <end position="489"/>
    </location>
</feature>
<feature type="compositionally biased region" description="Polar residues" evidence="12">
    <location>
        <begin position="575"/>
        <end position="584"/>
    </location>
</feature>
<evidence type="ECO:0000256" key="5">
    <source>
        <dbReference type="ARBA" id="ARBA00022833"/>
    </source>
</evidence>
<accession>B8LVU0</accession>
<dbReference type="Gene3D" id="3.30.40.10">
    <property type="entry name" value="Zinc/RING finger domain, C3HC4 (zinc finger)"/>
    <property type="match status" value="1"/>
</dbReference>
<dbReference type="FunCoup" id="B8LVU0">
    <property type="interactions" value="289"/>
</dbReference>
<protein>
    <recommendedName>
        <fullName evidence="11">Chromatin modification-related protein</fullName>
    </recommendedName>
</protein>
<evidence type="ECO:0000256" key="9">
    <source>
        <dbReference type="PIRSR" id="PIRSR628651-51"/>
    </source>
</evidence>
<dbReference type="CDD" id="cd15505">
    <property type="entry name" value="PHD_ING"/>
    <property type="match status" value="1"/>
</dbReference>
<dbReference type="PANTHER" id="PTHR10333">
    <property type="entry name" value="INHIBITOR OF GROWTH PROTEIN"/>
    <property type="match status" value="1"/>
</dbReference>
<dbReference type="GO" id="GO:0006325">
    <property type="term" value="P:chromatin organization"/>
    <property type="evidence" value="ECO:0007669"/>
    <property type="project" value="UniProtKB-KW"/>
</dbReference>
<evidence type="ECO:0000256" key="2">
    <source>
        <dbReference type="ARBA" id="ARBA00010210"/>
    </source>
</evidence>
<dbReference type="InterPro" id="IPR001965">
    <property type="entry name" value="Znf_PHD"/>
</dbReference>
<dbReference type="SMART" id="SM00249">
    <property type="entry name" value="PHD"/>
    <property type="match status" value="1"/>
</dbReference>
<dbReference type="Pfam" id="PF12998">
    <property type="entry name" value="ING"/>
    <property type="match status" value="1"/>
</dbReference>
<evidence type="ECO:0000256" key="6">
    <source>
        <dbReference type="ARBA" id="ARBA00022853"/>
    </source>
</evidence>
<feature type="compositionally biased region" description="Polar residues" evidence="12">
    <location>
        <begin position="325"/>
        <end position="349"/>
    </location>
</feature>
<dbReference type="OrthoDB" id="4173905at2759"/>
<dbReference type="OMA" id="WAYSNRN"/>
<gene>
    <name evidence="14" type="ORF">TSTA_075920</name>
</gene>
<dbReference type="GO" id="GO:0006355">
    <property type="term" value="P:regulation of DNA-templated transcription"/>
    <property type="evidence" value="ECO:0007669"/>
    <property type="project" value="TreeGrafter"/>
</dbReference>
<evidence type="ECO:0000256" key="1">
    <source>
        <dbReference type="ARBA" id="ARBA00004123"/>
    </source>
</evidence>
<dbReference type="GeneID" id="8100232"/>
<dbReference type="FunFam" id="3.30.40.10:FF:000177">
    <property type="entry name" value="PHD finger protein ING"/>
    <property type="match status" value="1"/>
</dbReference>
<feature type="binding site" evidence="9">
    <location>
        <position position="641"/>
    </location>
    <ligand>
        <name>Zn(2+)</name>
        <dbReference type="ChEBI" id="CHEBI:29105"/>
        <label>2</label>
    </ligand>
</feature>
<dbReference type="AlphaFoldDB" id="B8LVU0"/>
<dbReference type="GO" id="GO:0070210">
    <property type="term" value="C:Rpd3L-Expanded complex"/>
    <property type="evidence" value="ECO:0007669"/>
    <property type="project" value="TreeGrafter"/>
</dbReference>